<organism evidence="3 4">
    <name type="scientific">Clonorchis sinensis</name>
    <name type="common">Chinese liver fluke</name>
    <dbReference type="NCBI Taxonomy" id="79923"/>
    <lineage>
        <taxon>Eukaryota</taxon>
        <taxon>Metazoa</taxon>
        <taxon>Spiralia</taxon>
        <taxon>Lophotrochozoa</taxon>
        <taxon>Platyhelminthes</taxon>
        <taxon>Trematoda</taxon>
        <taxon>Digenea</taxon>
        <taxon>Opisthorchiida</taxon>
        <taxon>Opisthorchiata</taxon>
        <taxon>Opisthorchiidae</taxon>
        <taxon>Clonorchis</taxon>
    </lineage>
</organism>
<evidence type="ECO:0000256" key="1">
    <source>
        <dbReference type="SAM" id="Phobius"/>
    </source>
</evidence>
<dbReference type="PROSITE" id="PS51412">
    <property type="entry name" value="MACPF_2"/>
    <property type="match status" value="1"/>
</dbReference>
<evidence type="ECO:0000259" key="2">
    <source>
        <dbReference type="PROSITE" id="PS51412"/>
    </source>
</evidence>
<reference key="2">
    <citation type="submission" date="2011-10" db="EMBL/GenBank/DDBJ databases">
        <title>The genome and transcriptome sequence of Clonorchis sinensis provide insights into the carcinogenic liver fluke.</title>
        <authorList>
            <person name="Wang X."/>
            <person name="Huang Y."/>
            <person name="Chen W."/>
            <person name="Liu H."/>
            <person name="Guo L."/>
            <person name="Chen Y."/>
            <person name="Luo F."/>
            <person name="Zhou W."/>
            <person name="Sun J."/>
            <person name="Mao Q."/>
            <person name="Liang P."/>
            <person name="Zhou C."/>
            <person name="Tian Y."/>
            <person name="Men J."/>
            <person name="Lv X."/>
            <person name="Huang L."/>
            <person name="Zhou J."/>
            <person name="Hu Y."/>
            <person name="Li R."/>
            <person name="Zhang F."/>
            <person name="Lei H."/>
            <person name="Li X."/>
            <person name="Hu X."/>
            <person name="Liang C."/>
            <person name="Xu J."/>
            <person name="Wu Z."/>
            <person name="Yu X."/>
        </authorList>
    </citation>
    <scope>NUCLEOTIDE SEQUENCE</scope>
    <source>
        <strain>Henan</strain>
    </source>
</reference>
<reference evidence="3" key="1">
    <citation type="journal article" date="2011" name="Genome Biol.">
        <title>The draft genome of the carcinogenic human liver fluke Clonorchis sinensis.</title>
        <authorList>
            <person name="Wang X."/>
            <person name="Chen W."/>
            <person name="Huang Y."/>
            <person name="Sun J."/>
            <person name="Men J."/>
            <person name="Liu H."/>
            <person name="Luo F."/>
            <person name="Guo L."/>
            <person name="Lv X."/>
            <person name="Deng C."/>
            <person name="Zhou C."/>
            <person name="Fan Y."/>
            <person name="Li X."/>
            <person name="Huang L."/>
            <person name="Hu Y."/>
            <person name="Liang C."/>
            <person name="Hu X."/>
            <person name="Xu J."/>
            <person name="Yu X."/>
        </authorList>
    </citation>
    <scope>NUCLEOTIDE SEQUENCE [LARGE SCALE GENOMIC DNA]</scope>
    <source>
        <strain evidence="3">Henan</strain>
    </source>
</reference>
<keyword evidence="1" id="KW-0812">Transmembrane</keyword>
<dbReference type="EMBL" id="DF143715">
    <property type="protein sequence ID" value="GAA54082.1"/>
    <property type="molecule type" value="Genomic_DNA"/>
</dbReference>
<feature type="transmembrane region" description="Helical" evidence="1">
    <location>
        <begin position="959"/>
        <end position="983"/>
    </location>
</feature>
<dbReference type="Pfam" id="PF01823">
    <property type="entry name" value="MACPF"/>
    <property type="match status" value="1"/>
</dbReference>
<dbReference type="SMART" id="SM00457">
    <property type="entry name" value="MACPF"/>
    <property type="match status" value="1"/>
</dbReference>
<feature type="domain" description="MACPF" evidence="2">
    <location>
        <begin position="190"/>
        <end position="556"/>
    </location>
</feature>
<proteinExistence type="predicted"/>
<dbReference type="CDD" id="cd22579">
    <property type="entry name" value="MPEG1_P2"/>
    <property type="match status" value="1"/>
</dbReference>
<evidence type="ECO:0000313" key="3">
    <source>
        <dbReference type="EMBL" id="GAA54082.1"/>
    </source>
</evidence>
<name>G7YMA1_CLOSI</name>
<sequence>MVKAPCFREEGRRYISLKPSFWEPESTLCPREHGVSKVSCSRIALASLRHVDKEFLVLMDKKNRKGNMSRDSLNQPKFRVQCDNLVETLVNHQVGHVNRNTYFCQLITELVEINSLVTGRLCAKLSECVMCVIRVGLNSTGNIRIDLVVNFGDFEPALTTLGGIDNNVERTEYLTMAGPHILQIECAPADQEPKKLPSVPTEEQCKLKVGERLLQVLPGVGWDNLVNEERGPTIDRDVYSQCRRSSDGRYVVPDDMVVEPKKSSDLDLSSEVYESGSSCTSLTAASINSAMDVGLSYYQISGDFSFEKESIRQQSSLSKGLIVRTQLRHKRYTVRLLPDSTPHPRFRNRLLDIAAHLRRGNVTVKTIDDFDKGGIEPTSRSGVMPSAGAEILAIEEAMSAFHLADLLVRDYGTHSLISVDAGGILVKTDTLDENSQSYTKAEREKLASHASASFASMLKVSIGGSFTSNESVATNYGRKVSHSRVTSYGGPIFQANELSLSKWESGLDDELVVIDRSGVPIYELISSRSLPELDEEMIGRLTKTIRSAITRYYTANAVIGCMDPSSAYYDIDANVDSAECRGETATISESARLPLGGVYQKCQGPAELCDTLAVKNAATGDFTCPTGYLSVQLLPPQVRTCTNHCERSVWHGAACQQECATTELHWCSLDPTVPEPPVVDGNIGFIFGGLYTDKEPNPLTQQYSCPEYSWPVAVGRRMRICLSSDRELSGKHAMLFGGFYSCRFGNPLVSYLEQNETNPKQRSAISKPFNRSILLNVVEPVNVQARSSLDIPNDQVPLDDYSSLFASIWPKRCPSGYTTHLASMEDTCQVNFCVPANTIKVKKKRYLKRPPFVAPIIPGTVEHLGMASSKMRDLIETRPEMLGFTCLRTISQLGEITPTLYSSSGSAWAPDSLLDPPSSMAGSKGETLERVDGTWTRSGAIGLQLDYNKDGKWLRQVNIILGSVLAIFAAAVIVVGVFLVLVCRRRGFHAVPTRRMLTCSVKTFPPLMSILLGFQPNESSSLASIELSSLVTPELYHSVRDFLDVYLRKLKDTVAIQHDPNIFRRFPSSSDSVCDLDRYNLASNTKRQGFFADSNRNRVIEWVFEQASLPETLIRASSQPTEFAVNEKITPNSNSFGVGLRFAVLEISAASFTLNESTEPQSVCISPSSRITVCWWRSVFASIASSMFRRVRALCTEEVDRTAAQIEVMNKLRGIGYPASLVRCQLRRVLVPVEKPKREWLGTALIPYKPGTSETIRRILNTTNIRQALETGEDSIKRAKVPNASLNMMDIGELLIIEIPASSLIFFGQFLLTSNQPMPENVANPRHRLPIQIGLSTVLLAAFGNPVTESSLWVADYYRNGGDERTSKPSSYEFRQSNGLLVSNIDDFFVSPLFEL</sequence>
<keyword evidence="1" id="KW-0472">Membrane</keyword>
<evidence type="ECO:0000313" key="4">
    <source>
        <dbReference type="Proteomes" id="UP000008909"/>
    </source>
</evidence>
<accession>G7YMA1</accession>
<keyword evidence="4" id="KW-1185">Reference proteome</keyword>
<gene>
    <name evidence="3" type="ORF">CLF_112129</name>
</gene>
<protein>
    <submittedName>
        <fullName evidence="3">Macrophage-expressed gene 1 protein</fullName>
    </submittedName>
</protein>
<dbReference type="Proteomes" id="UP000008909">
    <property type="component" value="Unassembled WGS sequence"/>
</dbReference>
<keyword evidence="1" id="KW-1133">Transmembrane helix</keyword>
<feature type="non-terminal residue" evidence="3">
    <location>
        <position position="1396"/>
    </location>
</feature>
<dbReference type="InterPro" id="IPR020864">
    <property type="entry name" value="MACPF"/>
</dbReference>